<keyword evidence="2" id="KW-1185">Reference proteome</keyword>
<gene>
    <name evidence="1" type="ORF">SAMN05444372_11453</name>
</gene>
<dbReference type="EMBL" id="FQWF01000014">
    <property type="protein sequence ID" value="SHH08188.1"/>
    <property type="molecule type" value="Genomic_DNA"/>
</dbReference>
<proteinExistence type="predicted"/>
<sequence length="35" mass="4129">MVLNRKNPNMDEFQVLESLRKVELIDTANYIHALL</sequence>
<dbReference type="Proteomes" id="UP000184020">
    <property type="component" value="Unassembled WGS sequence"/>
</dbReference>
<accession>A0A1M5Q2B8</accession>
<name>A0A1M5Q2B8_9FLAO</name>
<dbReference type="AlphaFoldDB" id="A0A1M5Q2B8"/>
<protein>
    <submittedName>
        <fullName evidence="1">Uncharacterized protein</fullName>
    </submittedName>
</protein>
<dbReference type="STRING" id="229205.SAMN05444372_11453"/>
<organism evidence="1 2">
    <name type="scientific">Flavobacterium micromati</name>
    <dbReference type="NCBI Taxonomy" id="229205"/>
    <lineage>
        <taxon>Bacteria</taxon>
        <taxon>Pseudomonadati</taxon>
        <taxon>Bacteroidota</taxon>
        <taxon>Flavobacteriia</taxon>
        <taxon>Flavobacteriales</taxon>
        <taxon>Flavobacteriaceae</taxon>
        <taxon>Flavobacterium</taxon>
    </lineage>
</organism>
<evidence type="ECO:0000313" key="2">
    <source>
        <dbReference type="Proteomes" id="UP000184020"/>
    </source>
</evidence>
<reference evidence="2" key="1">
    <citation type="submission" date="2016-11" db="EMBL/GenBank/DDBJ databases">
        <authorList>
            <person name="Varghese N."/>
            <person name="Submissions S."/>
        </authorList>
    </citation>
    <scope>NUCLEOTIDE SEQUENCE [LARGE SCALE GENOMIC DNA]</scope>
    <source>
        <strain evidence="2">DSM 17659</strain>
    </source>
</reference>
<evidence type="ECO:0000313" key="1">
    <source>
        <dbReference type="EMBL" id="SHH08188.1"/>
    </source>
</evidence>